<dbReference type="Pfam" id="PF19572">
    <property type="entry name" value="PorV"/>
    <property type="match status" value="1"/>
</dbReference>
<proteinExistence type="predicted"/>
<dbReference type="Proteomes" id="UP000736328">
    <property type="component" value="Unassembled WGS sequence"/>
</dbReference>
<gene>
    <name evidence="3" type="ORF">HY768_02860</name>
</gene>
<protein>
    <submittedName>
        <fullName evidence="3">PorV/PorQ family protein</fullName>
    </submittedName>
</protein>
<feature type="domain" description="Type IX secretion system protein PorV" evidence="2">
    <location>
        <begin position="573"/>
        <end position="758"/>
    </location>
</feature>
<accession>A0A933IBA8</accession>
<reference evidence="3" key="1">
    <citation type="submission" date="2020-07" db="EMBL/GenBank/DDBJ databases">
        <title>Huge and variable diversity of episymbiotic CPR bacteria and DPANN archaea in groundwater ecosystems.</title>
        <authorList>
            <person name="He C.Y."/>
            <person name="Keren R."/>
            <person name="Whittaker M."/>
            <person name="Farag I.F."/>
            <person name="Doudna J."/>
            <person name="Cate J.H.D."/>
            <person name="Banfield J.F."/>
        </authorList>
    </citation>
    <scope>NUCLEOTIDE SEQUENCE</scope>
    <source>
        <strain evidence="3">NC_groundwater_1520_Pr4_B-0.1um_53_5</strain>
    </source>
</reference>
<evidence type="ECO:0000259" key="2">
    <source>
        <dbReference type="Pfam" id="PF19572"/>
    </source>
</evidence>
<evidence type="ECO:0000313" key="4">
    <source>
        <dbReference type="Proteomes" id="UP000736328"/>
    </source>
</evidence>
<evidence type="ECO:0000313" key="3">
    <source>
        <dbReference type="EMBL" id="MBI4726159.1"/>
    </source>
</evidence>
<dbReference type="AlphaFoldDB" id="A0A933IBA8"/>
<comment type="caution">
    <text evidence="3">The sequence shown here is derived from an EMBL/GenBank/DDBJ whole genome shotgun (WGS) entry which is preliminary data.</text>
</comment>
<organism evidence="3 4">
    <name type="scientific">candidate division TA06 bacterium</name>
    <dbReference type="NCBI Taxonomy" id="2250710"/>
    <lineage>
        <taxon>Bacteria</taxon>
        <taxon>Bacteria division TA06</taxon>
    </lineage>
</organism>
<dbReference type="InterPro" id="IPR045741">
    <property type="entry name" value="PorV"/>
</dbReference>
<sequence length="850" mass="94077">MLTTKIKLFLTTAIILSSTAPAWAISEGGAIFLLIRPGARPSGMGSAFCAIADDATATYYNPAGLAFLKRNDPRLNSHDIRDWNRFLNSFKNLPERNVFSRDDFKDPEGMVIKLSGTPLLCISDIADWNKLIAALADTAGLAGKNILPLLNEDARAIITGHQAGDSLDSQAKANLAYALNKQINGRAVYKTISWGDIAIPEQATEVLAKYRMRPDSLGFAVSNIVDPQVLAQKIKGRANPVSQYIYGQMTGKAKIFLSRKYQDSHADSLKSILAAALNNVCRQSDFYKEQRFKNVALKPETSVLADKSLKGGALYSWNQDLLLQAYPDLLKLQTAELSQEDMRLLNRVAMESLLNRTIILNETITPYKAFDMGDSLAAYIQARTKETIGQIFLQYAGEGPLAEAEQRLWLDEINNNVLSDSQLVRQPAPGGRNPSQHLQNLMGLGSSGNTAVLNRALLAEYYPEWFVASQKKSNPFQYLKGLMGPKALAELDNHFNGQGVPIEGRQLLLAEINLSLSRTDFYQQEQWANNPFPVEAQELLAEGPGNLSQNDLRKLNRMLLEALYPSDLVKIGKDKSYASLMHSPWLSDIWADVGDMYYEYISYVQPYKDWGVFGGNVIFISEGTSQHTGPNSENYGEFSSYEFSPSLSYGNEIFKDLAGGVNLKLIHSHLAPFGAPGEEGTGVATTWALDFGLLYRGPFKGLSFGANLQNIGPKLEYIDAEQADPLSRNLRVGTAYKILDGRWAKLTAAYDITKMLVVNDRPWREELEETVSHLGFEYSYMGAASLSLRYGLVYDRIGRIGTDDKGNFDLGPANTFGAGVGYRNITFDFSLEPGGELQKYNKKFSLSVEL</sequence>
<dbReference type="NCBIfam" id="NF033709">
    <property type="entry name" value="PorV_fam"/>
    <property type="match status" value="1"/>
</dbReference>
<keyword evidence="1" id="KW-0732">Signal</keyword>
<feature type="chain" id="PRO_5036975303" evidence="1">
    <location>
        <begin position="25"/>
        <end position="850"/>
    </location>
</feature>
<dbReference type="EMBL" id="JACQXR010000034">
    <property type="protein sequence ID" value="MBI4726159.1"/>
    <property type="molecule type" value="Genomic_DNA"/>
</dbReference>
<feature type="signal peptide" evidence="1">
    <location>
        <begin position="1"/>
        <end position="24"/>
    </location>
</feature>
<name>A0A933IBA8_UNCT6</name>
<dbReference type="Gene3D" id="2.40.160.60">
    <property type="entry name" value="Outer membrane protein transport protein (OMPP1/FadL/TodX)"/>
    <property type="match status" value="1"/>
</dbReference>
<evidence type="ECO:0000256" key="1">
    <source>
        <dbReference type="SAM" id="SignalP"/>
    </source>
</evidence>